<accession>A0A4Q9HW98</accession>
<dbReference type="AlphaFoldDB" id="A0A4Q9HW98"/>
<keyword evidence="1" id="KW-0575">Peroxidase</keyword>
<dbReference type="Pfam" id="PF08055">
    <property type="entry name" value="Trp_leader1"/>
    <property type="match status" value="1"/>
</dbReference>
<keyword evidence="1" id="KW-0560">Oxidoreductase</keyword>
<name>A0A4Q9HW98_STRKA</name>
<organism evidence="3 4">
    <name type="scientific">Streptomyces kasugaensis</name>
    <dbReference type="NCBI Taxonomy" id="1946"/>
    <lineage>
        <taxon>Bacteria</taxon>
        <taxon>Bacillati</taxon>
        <taxon>Actinomycetota</taxon>
        <taxon>Actinomycetes</taxon>
        <taxon>Kitasatosporales</taxon>
        <taxon>Streptomycetaceae</taxon>
        <taxon>Streptomyces</taxon>
    </lineage>
</organism>
<dbReference type="Proteomes" id="UP000292452">
    <property type="component" value="Unassembled WGS sequence"/>
</dbReference>
<comment type="caution">
    <text evidence="3">The sequence shown here is derived from an EMBL/GenBank/DDBJ whole genome shotgun (WGS) entry which is preliminary data.</text>
</comment>
<evidence type="ECO:0000313" key="4">
    <source>
        <dbReference type="Proteomes" id="UP000292452"/>
    </source>
</evidence>
<dbReference type="EMBL" id="SIXH01000116">
    <property type="protein sequence ID" value="TBO58799.1"/>
    <property type="molecule type" value="Genomic_DNA"/>
</dbReference>
<dbReference type="InterPro" id="IPR050471">
    <property type="entry name" value="AB_hydrolase"/>
</dbReference>
<dbReference type="SUPFAM" id="SSF53474">
    <property type="entry name" value="alpha/beta-Hydrolases"/>
    <property type="match status" value="1"/>
</dbReference>
<evidence type="ECO:0000259" key="2">
    <source>
        <dbReference type="Pfam" id="PF00561"/>
    </source>
</evidence>
<dbReference type="PANTHER" id="PTHR43433">
    <property type="entry name" value="HYDROLASE, ALPHA/BETA FOLD FAMILY PROTEIN"/>
    <property type="match status" value="1"/>
</dbReference>
<protein>
    <submittedName>
        <fullName evidence="3">Trp operon leader peptide</fullName>
    </submittedName>
</protein>
<keyword evidence="4" id="KW-1185">Reference proteome</keyword>
<dbReference type="GO" id="GO:0004601">
    <property type="term" value="F:peroxidase activity"/>
    <property type="evidence" value="ECO:0007669"/>
    <property type="project" value="UniProtKB-KW"/>
</dbReference>
<dbReference type="Pfam" id="PF00561">
    <property type="entry name" value="Abhydrolase_1"/>
    <property type="match status" value="1"/>
</dbReference>
<dbReference type="PRINTS" id="PR00111">
    <property type="entry name" value="ABHYDROLASE"/>
</dbReference>
<feature type="domain" description="AB hydrolase-1" evidence="2">
    <location>
        <begin position="26"/>
        <end position="260"/>
    </location>
</feature>
<dbReference type="InterPro" id="IPR000639">
    <property type="entry name" value="Epox_hydrolase-like"/>
</dbReference>
<gene>
    <name evidence="3" type="ORF">EYS09_15620</name>
</gene>
<dbReference type="InterPro" id="IPR000073">
    <property type="entry name" value="AB_hydrolase_1"/>
</dbReference>
<proteinExistence type="predicted"/>
<dbReference type="PRINTS" id="PR00412">
    <property type="entry name" value="EPOXHYDRLASE"/>
</dbReference>
<dbReference type="PANTHER" id="PTHR43433:SF1">
    <property type="entry name" value="BLL5160 PROTEIN"/>
    <property type="match status" value="1"/>
</dbReference>
<dbReference type="Gene3D" id="3.40.50.1820">
    <property type="entry name" value="alpha/beta hydrolase"/>
    <property type="match status" value="1"/>
</dbReference>
<dbReference type="InterPro" id="IPR012638">
    <property type="entry name" value="Trp_leader1"/>
</dbReference>
<evidence type="ECO:0000313" key="3">
    <source>
        <dbReference type="EMBL" id="TBO58799.1"/>
    </source>
</evidence>
<dbReference type="InterPro" id="IPR029058">
    <property type="entry name" value="AB_hydrolase_fold"/>
</dbReference>
<evidence type="ECO:0000256" key="1">
    <source>
        <dbReference type="ARBA" id="ARBA00022559"/>
    </source>
</evidence>
<sequence>MRRVALSTAAVGGITVGYEDRGTGAPLVLVHGHPFDRTMWAPQTAAFGAARPGSGWRVIVPDLRGYGASTVVPGVTPLETFARDIAGLLDVLGLGAERIVLGGLSMGGQIALEFARLFPERLRGLVLADTFAQGESAEGKARRNALADRLLREGMGGYTDEVLDKMVAPENIARQPEVAGHVRRMMLAAPPEGAAAALRGRAERPDHTGLLGRIAVPTLVVVGRDDTYTPVADAEFLHRRIPGAALAVIEDAAHLPNLEQPTAFDAVLADFLAGLRPSPPRRRASGKVPLMYAQPVMSMNWWWTAHPAAH</sequence>
<reference evidence="3 4" key="1">
    <citation type="submission" date="2019-02" db="EMBL/GenBank/DDBJ databases">
        <title>Draft Genome Sequence of Streptomyces sp. AM-2504, identified by 16S rRNA comparative analysis as a Streptomyces Kasugaensis strain.</title>
        <authorList>
            <person name="Napolioni V."/>
            <person name="Giuliodori A.M."/>
            <person name="Spurio R."/>
            <person name="Fabbretti A."/>
        </authorList>
    </citation>
    <scope>NUCLEOTIDE SEQUENCE [LARGE SCALE GENOMIC DNA]</scope>
    <source>
        <strain evidence="3 4">AM-2504</strain>
    </source>
</reference>